<dbReference type="Proteomes" id="UP001552299">
    <property type="component" value="Unassembled WGS sequence"/>
</dbReference>
<dbReference type="EMBL" id="JANQDX010000008">
    <property type="protein sequence ID" value="KAL0920712.1"/>
    <property type="molecule type" value="Genomic_DNA"/>
</dbReference>
<organism evidence="1 2">
    <name type="scientific">Dendrobium thyrsiflorum</name>
    <name type="common">Pinecone-like raceme dendrobium</name>
    <name type="synonym">Orchid</name>
    <dbReference type="NCBI Taxonomy" id="117978"/>
    <lineage>
        <taxon>Eukaryota</taxon>
        <taxon>Viridiplantae</taxon>
        <taxon>Streptophyta</taxon>
        <taxon>Embryophyta</taxon>
        <taxon>Tracheophyta</taxon>
        <taxon>Spermatophyta</taxon>
        <taxon>Magnoliopsida</taxon>
        <taxon>Liliopsida</taxon>
        <taxon>Asparagales</taxon>
        <taxon>Orchidaceae</taxon>
        <taxon>Epidendroideae</taxon>
        <taxon>Malaxideae</taxon>
        <taxon>Dendrobiinae</taxon>
        <taxon>Dendrobium</taxon>
    </lineage>
</organism>
<keyword evidence="2" id="KW-1185">Reference proteome</keyword>
<reference evidence="1 2" key="1">
    <citation type="journal article" date="2024" name="Plant Biotechnol. J.">
        <title>Dendrobium thyrsiflorum genome and its molecular insights into genes involved in important horticultural traits.</title>
        <authorList>
            <person name="Chen B."/>
            <person name="Wang J.Y."/>
            <person name="Zheng P.J."/>
            <person name="Li K.L."/>
            <person name="Liang Y.M."/>
            <person name="Chen X.F."/>
            <person name="Zhang C."/>
            <person name="Zhao X."/>
            <person name="He X."/>
            <person name="Zhang G.Q."/>
            <person name="Liu Z.J."/>
            <person name="Xu Q."/>
        </authorList>
    </citation>
    <scope>NUCLEOTIDE SEQUENCE [LARGE SCALE GENOMIC DNA]</scope>
    <source>
        <strain evidence="1">GZMU011</strain>
    </source>
</reference>
<proteinExistence type="predicted"/>
<evidence type="ECO:0000313" key="1">
    <source>
        <dbReference type="EMBL" id="KAL0920712.1"/>
    </source>
</evidence>
<protein>
    <submittedName>
        <fullName evidence="1">Uncharacterized protein</fullName>
    </submittedName>
</protein>
<accession>A0ABD0VDQ6</accession>
<gene>
    <name evidence="1" type="ORF">M5K25_009874</name>
</gene>
<evidence type="ECO:0000313" key="2">
    <source>
        <dbReference type="Proteomes" id="UP001552299"/>
    </source>
</evidence>
<comment type="caution">
    <text evidence="1">The sequence shown here is derived from an EMBL/GenBank/DDBJ whole genome shotgun (WGS) entry which is preliminary data.</text>
</comment>
<sequence length="287" mass="31951">MSPRGRGQSLPGGAMIAPSAMIGAIIGPIRNADAVILNHVSEMAEPSDQALIGLDGSYRVEQQLMHRISSAVRTMQQNGLIRTVDRVINGSNITSFMQSTRDALGWIFRFVLSIGSTKSNKILDLASTYEEHQWGTVFTKYRCEEYEQSCADRSLHPLHSAPLTLDDIHILLDVVKREEGSEARGGGTNLCFFRVFGELFFMLHVLKLIEHIICLINSISQLPYPFVESRVLIADLCLVSGKDDSLDLGVVLSQPFQLLLHARLPSDLLFQVIRASVDDLVHDWTYN</sequence>
<name>A0ABD0VDQ6_DENTH</name>
<dbReference type="AlphaFoldDB" id="A0ABD0VDQ6"/>